<feature type="signal peptide" evidence="2">
    <location>
        <begin position="1"/>
        <end position="30"/>
    </location>
</feature>
<dbReference type="Proteomes" id="UP000004508">
    <property type="component" value="Unassembled WGS sequence"/>
</dbReference>
<dbReference type="eggNOG" id="COG4315">
    <property type="taxonomic scope" value="Bacteria"/>
</dbReference>
<dbReference type="PROSITE" id="PS51257">
    <property type="entry name" value="PROKAR_LIPOPROTEIN"/>
    <property type="match status" value="1"/>
</dbReference>
<dbReference type="PANTHER" id="PTHR39335:SF1">
    <property type="entry name" value="BLL4220 PROTEIN"/>
    <property type="match status" value="1"/>
</dbReference>
<comment type="caution">
    <text evidence="3">The sequence shown here is derived from an EMBL/GenBank/DDBJ whole genome shotgun (WGS) entry which is preliminary data.</text>
</comment>
<keyword evidence="4" id="KW-1185">Reference proteome</keyword>
<protein>
    <recommendedName>
        <fullName evidence="5">Lipoprotein</fullName>
    </recommendedName>
</protein>
<dbReference type="PANTHER" id="PTHR39335">
    <property type="entry name" value="BLL4220 PROTEIN"/>
    <property type="match status" value="1"/>
</dbReference>
<keyword evidence="2" id="KW-0732">Signal</keyword>
<organism evidence="3 4">
    <name type="scientific">Ktedonobacter racemifer DSM 44963</name>
    <dbReference type="NCBI Taxonomy" id="485913"/>
    <lineage>
        <taxon>Bacteria</taxon>
        <taxon>Bacillati</taxon>
        <taxon>Chloroflexota</taxon>
        <taxon>Ktedonobacteria</taxon>
        <taxon>Ktedonobacterales</taxon>
        <taxon>Ktedonobacteraceae</taxon>
        <taxon>Ktedonobacter</taxon>
    </lineage>
</organism>
<dbReference type="RefSeq" id="WP_007914956.1">
    <property type="nucleotide sequence ID" value="NZ_ADVG01000003.1"/>
</dbReference>
<feature type="region of interest" description="Disordered" evidence="1">
    <location>
        <begin position="28"/>
        <end position="78"/>
    </location>
</feature>
<name>D6TTZ9_KTERA</name>
<dbReference type="InParanoid" id="D6TTZ9"/>
<dbReference type="GO" id="GO:0043448">
    <property type="term" value="P:alkane catabolic process"/>
    <property type="evidence" value="ECO:0007669"/>
    <property type="project" value="TreeGrafter"/>
</dbReference>
<dbReference type="OrthoDB" id="9800666at2"/>
<evidence type="ECO:0000313" key="4">
    <source>
        <dbReference type="Proteomes" id="UP000004508"/>
    </source>
</evidence>
<dbReference type="STRING" id="485913.Krac_4903"/>
<feature type="region of interest" description="Disordered" evidence="1">
    <location>
        <begin position="180"/>
        <end position="201"/>
    </location>
</feature>
<dbReference type="EMBL" id="ADVG01000003">
    <property type="protein sequence ID" value="EFH83900.1"/>
    <property type="molecule type" value="Genomic_DNA"/>
</dbReference>
<evidence type="ECO:0000256" key="1">
    <source>
        <dbReference type="SAM" id="MobiDB-lite"/>
    </source>
</evidence>
<proteinExistence type="predicted"/>
<gene>
    <name evidence="3" type="ORF">Krac_4903</name>
</gene>
<evidence type="ECO:0008006" key="5">
    <source>
        <dbReference type="Google" id="ProtNLM"/>
    </source>
</evidence>
<evidence type="ECO:0000256" key="2">
    <source>
        <dbReference type="SAM" id="SignalP"/>
    </source>
</evidence>
<sequence length="201" mass="20290">MRLKNSILIMSLLLLLAAMLTACGSTSASASSGSTPTATSTSTPAATATSATPTATTATSDSTPAATPTSTSSDSSSNVVIEVRDIPSTQAVGSTFTVLTTMQGMTVYAHLLQGASGFSCDGTCAQTWKPLLFKGTGTPASATKLPGKLSVGTDANGNRVVLYQGYYLFTNVNDKVPGDAKGVGADNSPWQPAIPNMPTGL</sequence>
<reference evidence="3 4" key="1">
    <citation type="journal article" date="2011" name="Stand. Genomic Sci.">
        <title>Non-contiguous finished genome sequence and contextual data of the filamentous soil bacterium Ktedonobacter racemifer type strain (SOSP1-21).</title>
        <authorList>
            <person name="Chang Y.J."/>
            <person name="Land M."/>
            <person name="Hauser L."/>
            <person name="Chertkov O."/>
            <person name="Del Rio T.G."/>
            <person name="Nolan M."/>
            <person name="Copeland A."/>
            <person name="Tice H."/>
            <person name="Cheng J.F."/>
            <person name="Lucas S."/>
            <person name="Han C."/>
            <person name="Goodwin L."/>
            <person name="Pitluck S."/>
            <person name="Ivanova N."/>
            <person name="Ovchinikova G."/>
            <person name="Pati A."/>
            <person name="Chen A."/>
            <person name="Palaniappan K."/>
            <person name="Mavromatis K."/>
            <person name="Liolios K."/>
            <person name="Brettin T."/>
            <person name="Fiebig A."/>
            <person name="Rohde M."/>
            <person name="Abt B."/>
            <person name="Goker M."/>
            <person name="Detter J.C."/>
            <person name="Woyke T."/>
            <person name="Bristow J."/>
            <person name="Eisen J.A."/>
            <person name="Markowitz V."/>
            <person name="Hugenholtz P."/>
            <person name="Kyrpides N.C."/>
            <person name="Klenk H.P."/>
            <person name="Lapidus A."/>
        </authorList>
    </citation>
    <scope>NUCLEOTIDE SEQUENCE [LARGE SCALE GENOMIC DNA]</scope>
    <source>
        <strain evidence="4">DSM 44963</strain>
    </source>
</reference>
<accession>D6TTZ9</accession>
<dbReference type="AlphaFoldDB" id="D6TTZ9"/>
<feature type="compositionally biased region" description="Low complexity" evidence="1">
    <location>
        <begin position="28"/>
        <end position="77"/>
    </location>
</feature>
<feature type="chain" id="PRO_5003088385" description="Lipoprotein" evidence="2">
    <location>
        <begin position="31"/>
        <end position="201"/>
    </location>
</feature>
<evidence type="ECO:0000313" key="3">
    <source>
        <dbReference type="EMBL" id="EFH83900.1"/>
    </source>
</evidence>